<evidence type="ECO:0000313" key="1">
    <source>
        <dbReference type="EMBL" id="OAI05466.1"/>
    </source>
</evidence>
<proteinExistence type="predicted"/>
<dbReference type="EMBL" id="LUUG01000064">
    <property type="protein sequence ID" value="OAI05466.1"/>
    <property type="molecule type" value="Genomic_DNA"/>
</dbReference>
<organism evidence="1 2">
    <name type="scientific">Methylomonas methanica</name>
    <dbReference type="NCBI Taxonomy" id="421"/>
    <lineage>
        <taxon>Bacteria</taxon>
        <taxon>Pseudomonadati</taxon>
        <taxon>Pseudomonadota</taxon>
        <taxon>Gammaproteobacteria</taxon>
        <taxon>Methylococcales</taxon>
        <taxon>Methylococcaceae</taxon>
        <taxon>Methylomonas</taxon>
    </lineage>
</organism>
<dbReference type="AlphaFoldDB" id="A0A177MI33"/>
<evidence type="ECO:0000313" key="2">
    <source>
        <dbReference type="Proteomes" id="UP000078090"/>
    </source>
</evidence>
<sequence>MVGVLFLSKFDYRGLCFYSVALNCFVSLARRLFFYAGSRPDSRVTFLCLAKESHQKKRHQDAACSLRSEAFAGG</sequence>
<comment type="caution">
    <text evidence="1">The sequence shown here is derived from an EMBL/GenBank/DDBJ whole genome shotgun (WGS) entry which is preliminary data.</text>
</comment>
<dbReference type="Proteomes" id="UP000078090">
    <property type="component" value="Unassembled WGS sequence"/>
</dbReference>
<accession>A0A177MI33</accession>
<protein>
    <submittedName>
        <fullName evidence="1">Uncharacterized protein</fullName>
    </submittedName>
</protein>
<name>A0A177MI33_METMH</name>
<gene>
    <name evidence="1" type="ORF">A1332_12970</name>
</gene>
<reference evidence="1 2" key="1">
    <citation type="submission" date="2016-03" db="EMBL/GenBank/DDBJ databases">
        <authorList>
            <person name="Ploux O."/>
        </authorList>
    </citation>
    <scope>NUCLEOTIDE SEQUENCE [LARGE SCALE GENOMIC DNA]</scope>
    <source>
        <strain evidence="1 2">R-45363</strain>
    </source>
</reference>